<keyword evidence="2" id="KW-1003">Cell membrane</keyword>
<dbReference type="InterPro" id="IPR018584">
    <property type="entry name" value="GT87"/>
</dbReference>
<evidence type="ECO:0000256" key="7">
    <source>
        <dbReference type="ARBA" id="ARBA00024033"/>
    </source>
</evidence>
<feature type="transmembrane region" description="Helical" evidence="8">
    <location>
        <begin position="119"/>
        <end position="141"/>
    </location>
</feature>
<keyword evidence="10" id="KW-1185">Reference proteome</keyword>
<name>A0A1S1NJG5_9MYCO</name>
<sequence length="442" mass="48032">MARLLAGACGRVRRPAKVDPVDALSNAAPAAAPARQSTNWLTALAPLLLLASVGARLGWTYLAPNGANFVDLHVYIGGAAALDHPGTLYSYTYADQTPDFPLPFTYPPFAAIVFYPLHLLPFGVVAFCWQVGTMAALYGLVRLSQRMLGAPAGAGHRVAMLWTAVGIWTEPLRSTFDYGQINVLLALAALWAAYSTRWWLSGLLVGAAAGVKLTPAITGVYFVGVRRWAAAVFSAVVFLASIAVSFWVAGDETRYYFTELIGDPDRIGPVATSFNQSWRGGISRIIGHDAGYDVLVLAALAVTALVAILAWRALRTGRDQPDRLGLLLVVELFGLLLSPISWTHHWVWLVPLMIWLIHGPLRERRGARILGWGWLVLLLIGVPWLLSFAQPSIWQEDRPWYLAWAGLVYIVATLATLGWIATTGRRACGEGAESAVRAPSLR</sequence>
<organism evidence="9 10">
    <name type="scientific">Mycobacterium talmoniae</name>
    <dbReference type="NCBI Taxonomy" id="1858794"/>
    <lineage>
        <taxon>Bacteria</taxon>
        <taxon>Bacillati</taxon>
        <taxon>Actinomycetota</taxon>
        <taxon>Actinomycetes</taxon>
        <taxon>Mycobacteriales</taxon>
        <taxon>Mycobacteriaceae</taxon>
        <taxon>Mycobacterium</taxon>
    </lineage>
</organism>
<feature type="transmembrane region" description="Helical" evidence="8">
    <location>
        <begin position="369"/>
        <end position="389"/>
    </location>
</feature>
<evidence type="ECO:0000256" key="5">
    <source>
        <dbReference type="ARBA" id="ARBA00022989"/>
    </source>
</evidence>
<keyword evidence="3 9" id="KW-0808">Transferase</keyword>
<evidence type="ECO:0000313" key="9">
    <source>
        <dbReference type="EMBL" id="OHV06239.1"/>
    </source>
</evidence>
<feature type="transmembrane region" description="Helical" evidence="8">
    <location>
        <begin position="175"/>
        <end position="194"/>
    </location>
</feature>
<dbReference type="RefSeq" id="WP_071021220.1">
    <property type="nucleotide sequence ID" value="NZ_MLQM01000007.1"/>
</dbReference>
<evidence type="ECO:0000313" key="10">
    <source>
        <dbReference type="Proteomes" id="UP000179734"/>
    </source>
</evidence>
<keyword evidence="4 8" id="KW-0812">Transmembrane</keyword>
<evidence type="ECO:0000256" key="2">
    <source>
        <dbReference type="ARBA" id="ARBA00022475"/>
    </source>
</evidence>
<protein>
    <submittedName>
        <fullName evidence="9">Mannosyltransferase</fullName>
    </submittedName>
</protein>
<dbReference type="Pfam" id="PF09594">
    <property type="entry name" value="GT87"/>
    <property type="match status" value="1"/>
</dbReference>
<dbReference type="GO" id="GO:0005886">
    <property type="term" value="C:plasma membrane"/>
    <property type="evidence" value="ECO:0007669"/>
    <property type="project" value="UniProtKB-SubCell"/>
</dbReference>
<dbReference type="AlphaFoldDB" id="A0A1S1NJG5"/>
<feature type="transmembrane region" description="Helical" evidence="8">
    <location>
        <begin position="228"/>
        <end position="249"/>
    </location>
</feature>
<feature type="transmembrane region" description="Helical" evidence="8">
    <location>
        <begin position="401"/>
        <end position="421"/>
    </location>
</feature>
<evidence type="ECO:0000256" key="3">
    <source>
        <dbReference type="ARBA" id="ARBA00022679"/>
    </source>
</evidence>
<feature type="transmembrane region" description="Helical" evidence="8">
    <location>
        <begin position="294"/>
        <end position="314"/>
    </location>
</feature>
<gene>
    <name evidence="9" type="primary">pimE</name>
    <name evidence="9" type="ORF">BKN37_03085</name>
</gene>
<keyword evidence="5 8" id="KW-1133">Transmembrane helix</keyword>
<comment type="subcellular location">
    <subcellularLocation>
        <location evidence="1">Cell membrane</location>
        <topology evidence="1">Multi-pass membrane protein</topology>
    </subcellularLocation>
</comment>
<accession>A0A1S1NJG5</accession>
<evidence type="ECO:0000256" key="8">
    <source>
        <dbReference type="SAM" id="Phobius"/>
    </source>
</evidence>
<evidence type="ECO:0000256" key="4">
    <source>
        <dbReference type="ARBA" id="ARBA00022692"/>
    </source>
</evidence>
<dbReference type="EMBL" id="MLQM01000007">
    <property type="protein sequence ID" value="OHV06239.1"/>
    <property type="molecule type" value="Genomic_DNA"/>
</dbReference>
<keyword evidence="9" id="KW-0328">Glycosyltransferase</keyword>
<feature type="transmembrane region" description="Helical" evidence="8">
    <location>
        <begin position="326"/>
        <end position="357"/>
    </location>
</feature>
<dbReference type="Proteomes" id="UP000179734">
    <property type="component" value="Unassembled WGS sequence"/>
</dbReference>
<dbReference type="GO" id="GO:0016758">
    <property type="term" value="F:hexosyltransferase activity"/>
    <property type="evidence" value="ECO:0007669"/>
    <property type="project" value="InterPro"/>
</dbReference>
<dbReference type="NCBIfam" id="NF009915">
    <property type="entry name" value="PRK13375.1"/>
    <property type="match status" value="1"/>
</dbReference>
<evidence type="ECO:0000256" key="6">
    <source>
        <dbReference type="ARBA" id="ARBA00023136"/>
    </source>
</evidence>
<reference evidence="9 10" key="1">
    <citation type="submission" date="2016-10" db="EMBL/GenBank/DDBJ databases">
        <title>Genome sequence of Mycobacterium talmonii.</title>
        <authorList>
            <person name="Greninger A.L."/>
            <person name="Elliott B."/>
            <person name="Vasireddy S."/>
            <person name="Vasireddy R."/>
        </authorList>
    </citation>
    <scope>NUCLEOTIDE SEQUENCE [LARGE SCALE GENOMIC DNA]</scope>
    <source>
        <strain evidence="10">NE-TNMC-100812</strain>
    </source>
</reference>
<feature type="transmembrane region" description="Helical" evidence="8">
    <location>
        <begin position="40"/>
        <end position="62"/>
    </location>
</feature>
<keyword evidence="6 8" id="KW-0472">Membrane</keyword>
<feature type="transmembrane region" description="Helical" evidence="8">
    <location>
        <begin position="201"/>
        <end position="222"/>
    </location>
</feature>
<evidence type="ECO:0000256" key="1">
    <source>
        <dbReference type="ARBA" id="ARBA00004651"/>
    </source>
</evidence>
<proteinExistence type="inferred from homology"/>
<comment type="caution">
    <text evidence="9">The sequence shown here is derived from an EMBL/GenBank/DDBJ whole genome shotgun (WGS) entry which is preliminary data.</text>
</comment>
<comment type="similarity">
    <text evidence="7">Belongs to the glycosyltransferase 87 family.</text>
</comment>